<dbReference type="SUPFAM" id="SSF56801">
    <property type="entry name" value="Acetyl-CoA synthetase-like"/>
    <property type="match status" value="1"/>
</dbReference>
<feature type="domain" description="AMP-dependent synthetase/ligase" evidence="3">
    <location>
        <begin position="3"/>
        <end position="324"/>
    </location>
</feature>
<comment type="caution">
    <text evidence="5">The sequence shown here is derived from an EMBL/GenBank/DDBJ whole genome shotgun (WGS) entry which is preliminary data.</text>
</comment>
<organism evidence="5 6">
    <name type="scientific">Cupriavidus basilensis OR16</name>
    <dbReference type="NCBI Taxonomy" id="1127483"/>
    <lineage>
        <taxon>Bacteria</taxon>
        <taxon>Pseudomonadati</taxon>
        <taxon>Pseudomonadota</taxon>
        <taxon>Betaproteobacteria</taxon>
        <taxon>Burkholderiales</taxon>
        <taxon>Burkholderiaceae</taxon>
        <taxon>Cupriavidus</taxon>
    </lineage>
</organism>
<dbReference type="Proteomes" id="UP000005808">
    <property type="component" value="Unassembled WGS sequence"/>
</dbReference>
<comment type="similarity">
    <text evidence="1">Belongs to the ATP-dependent AMP-binding enzyme family.</text>
</comment>
<dbReference type="InterPro" id="IPR000873">
    <property type="entry name" value="AMP-dep_synth/lig_dom"/>
</dbReference>
<dbReference type="InterPro" id="IPR020845">
    <property type="entry name" value="AMP-binding_CS"/>
</dbReference>
<evidence type="ECO:0000313" key="5">
    <source>
        <dbReference type="EMBL" id="EHP42066.1"/>
    </source>
</evidence>
<dbReference type="PATRIC" id="fig|1127483.3.peg.3337"/>
<dbReference type="PANTHER" id="PTHR43767:SF1">
    <property type="entry name" value="NONRIBOSOMAL PEPTIDE SYNTHASE PES1 (EUROFUNG)-RELATED"/>
    <property type="match status" value="1"/>
</dbReference>
<dbReference type="Gene3D" id="3.40.50.12780">
    <property type="entry name" value="N-terminal domain of ligase-like"/>
    <property type="match status" value="1"/>
</dbReference>
<dbReference type="EMBL" id="AHJE01000040">
    <property type="protein sequence ID" value="EHP42066.1"/>
    <property type="molecule type" value="Genomic_DNA"/>
</dbReference>
<dbReference type="InterPro" id="IPR042099">
    <property type="entry name" value="ANL_N_sf"/>
</dbReference>
<keyword evidence="2 5" id="KW-0436">Ligase</keyword>
<proteinExistence type="inferred from homology"/>
<dbReference type="InterPro" id="IPR050237">
    <property type="entry name" value="ATP-dep_AMP-bd_enzyme"/>
</dbReference>
<dbReference type="GO" id="GO:0016878">
    <property type="term" value="F:acid-thiol ligase activity"/>
    <property type="evidence" value="ECO:0007669"/>
    <property type="project" value="UniProtKB-ARBA"/>
</dbReference>
<gene>
    <name evidence="5" type="ORF">OR16_16627</name>
</gene>
<evidence type="ECO:0000256" key="1">
    <source>
        <dbReference type="ARBA" id="ARBA00006432"/>
    </source>
</evidence>
<evidence type="ECO:0000259" key="4">
    <source>
        <dbReference type="Pfam" id="PF13193"/>
    </source>
</evidence>
<dbReference type="AlphaFoldDB" id="H1S623"/>
<name>H1S623_9BURK</name>
<dbReference type="Pfam" id="PF00501">
    <property type="entry name" value="AMP-binding"/>
    <property type="match status" value="1"/>
</dbReference>
<reference evidence="5 6" key="1">
    <citation type="journal article" date="2012" name="J. Bacteriol.">
        <title>De Novo Genome Project of Cupriavidus basilensis OR16.</title>
        <authorList>
            <person name="Cserhati M."/>
            <person name="Kriszt B."/>
            <person name="Szoboszlay S."/>
            <person name="Toth A."/>
            <person name="Szabo I."/>
            <person name="Tancsics A."/>
            <person name="Nagy I."/>
            <person name="Horvath B."/>
            <person name="Nagy I."/>
            <person name="Kukolya J."/>
        </authorList>
    </citation>
    <scope>NUCLEOTIDE SEQUENCE [LARGE SCALE GENOMIC DNA]</scope>
    <source>
        <strain evidence="5 6">OR16</strain>
    </source>
</reference>
<accession>H1S623</accession>
<dbReference type="InterPro" id="IPR045851">
    <property type="entry name" value="AMP-bd_C_sf"/>
</dbReference>
<evidence type="ECO:0000256" key="2">
    <source>
        <dbReference type="ARBA" id="ARBA00022598"/>
    </source>
</evidence>
<dbReference type="FunFam" id="3.30.300.30:FF:000008">
    <property type="entry name" value="2,3-dihydroxybenzoate-AMP ligase"/>
    <property type="match status" value="1"/>
</dbReference>
<sequence length="468" mass="50524">MLSINSARYLEYDMAVPWAGGVLNPVNIRWSSAEILYALNDSASLILIVDDTFKALGTKLANEAGTVRHLIYAGDGETPAGMLSYEQLIEAAEPIEDAWRHGDDLAGIFYTGGTTGFPKGVMLSHNNLGISAMAQLMTGRCGADAAFLHAMPMFHLANFAAVCALFISGGTHVVIPAFTPLATLEAISRDRVTQITLAPTMLQMLLDWLKQHPGEAARLDMSSLKLIGYGASPISQTLLRQAQQTFPETDFAQGYGMTELAPLATVLGPEYHTEEAFASGKMRAAGKPHLCVEVKIVDEFDREVPRGTVGEIAVRGGNVMLGYWNQPEATAQAVRGGWMHTGDGGYMDEEGLIYVVDRIKDMIVSGGENIYSAEVENAIASQPAVGQCAVIGVPSEKWGETVHAVIVLKQGAIATAEEIQAHCRKRIAGYKCPRSVEFREALPLSSVGKILKNDLRKPYWEKQGRGVA</sequence>
<feature type="domain" description="AMP-binding enzyme C-terminal" evidence="4">
    <location>
        <begin position="374"/>
        <end position="449"/>
    </location>
</feature>
<dbReference type="Gene3D" id="3.30.300.30">
    <property type="match status" value="1"/>
</dbReference>
<evidence type="ECO:0000259" key="3">
    <source>
        <dbReference type="Pfam" id="PF00501"/>
    </source>
</evidence>
<dbReference type="InterPro" id="IPR025110">
    <property type="entry name" value="AMP-bd_C"/>
</dbReference>
<dbReference type="Pfam" id="PF13193">
    <property type="entry name" value="AMP-binding_C"/>
    <property type="match status" value="1"/>
</dbReference>
<protein>
    <submittedName>
        <fullName evidence="5">AMP-dependent synthetase and ligase</fullName>
    </submittedName>
</protein>
<evidence type="ECO:0000313" key="6">
    <source>
        <dbReference type="Proteomes" id="UP000005808"/>
    </source>
</evidence>
<dbReference type="PANTHER" id="PTHR43767">
    <property type="entry name" value="LONG-CHAIN-FATTY-ACID--COA LIGASE"/>
    <property type="match status" value="1"/>
</dbReference>
<dbReference type="PROSITE" id="PS00455">
    <property type="entry name" value="AMP_BINDING"/>
    <property type="match status" value="1"/>
</dbReference>